<sequence length="151" mass="17105">MIKEKRPQAVVSTDRLLTAKDNVRLRPDLVVEEGNQVTIVDFAVTWDANEGVLIRMCAAKRTKYASLKEVFPDRQVQVFGMAFGARYMIRRKTLRVELPQDIKHWFHGNGSTLMHYFHLGGSHKGGAPNKEGLWPYPKHAEHSSCAKVSST</sequence>
<proteinExistence type="predicted"/>
<keyword evidence="2" id="KW-1185">Reference proteome</keyword>
<organism evidence="1 2">
    <name type="scientific">Hyalomma asiaticum</name>
    <name type="common">Tick</name>
    <dbReference type="NCBI Taxonomy" id="266040"/>
    <lineage>
        <taxon>Eukaryota</taxon>
        <taxon>Metazoa</taxon>
        <taxon>Ecdysozoa</taxon>
        <taxon>Arthropoda</taxon>
        <taxon>Chelicerata</taxon>
        <taxon>Arachnida</taxon>
        <taxon>Acari</taxon>
        <taxon>Parasitiformes</taxon>
        <taxon>Ixodida</taxon>
        <taxon>Ixodoidea</taxon>
        <taxon>Ixodidae</taxon>
        <taxon>Hyalomminae</taxon>
        <taxon>Hyalomma</taxon>
    </lineage>
</organism>
<accession>A0ACB7S7Q4</accession>
<evidence type="ECO:0000313" key="2">
    <source>
        <dbReference type="Proteomes" id="UP000821845"/>
    </source>
</evidence>
<dbReference type="EMBL" id="CM023485">
    <property type="protein sequence ID" value="KAH6930071.1"/>
    <property type="molecule type" value="Genomic_DNA"/>
</dbReference>
<dbReference type="Proteomes" id="UP000821845">
    <property type="component" value="Chromosome 5"/>
</dbReference>
<gene>
    <name evidence="1" type="ORF">HPB50_008774</name>
</gene>
<protein>
    <submittedName>
        <fullName evidence="1">Uncharacterized protein</fullName>
    </submittedName>
</protein>
<comment type="caution">
    <text evidence="1">The sequence shown here is derived from an EMBL/GenBank/DDBJ whole genome shotgun (WGS) entry which is preliminary data.</text>
</comment>
<evidence type="ECO:0000313" key="1">
    <source>
        <dbReference type="EMBL" id="KAH6930071.1"/>
    </source>
</evidence>
<reference evidence="1" key="1">
    <citation type="submission" date="2020-05" db="EMBL/GenBank/DDBJ databases">
        <title>Large-scale comparative analyses of tick genomes elucidate their genetic diversity and vector capacities.</title>
        <authorList>
            <person name="Jia N."/>
            <person name="Wang J."/>
            <person name="Shi W."/>
            <person name="Du L."/>
            <person name="Sun Y."/>
            <person name="Zhan W."/>
            <person name="Jiang J."/>
            <person name="Wang Q."/>
            <person name="Zhang B."/>
            <person name="Ji P."/>
            <person name="Sakyi L.B."/>
            <person name="Cui X."/>
            <person name="Yuan T."/>
            <person name="Jiang B."/>
            <person name="Yang W."/>
            <person name="Lam T.T.-Y."/>
            <person name="Chang Q."/>
            <person name="Ding S."/>
            <person name="Wang X."/>
            <person name="Zhu J."/>
            <person name="Ruan X."/>
            <person name="Zhao L."/>
            <person name="Wei J."/>
            <person name="Que T."/>
            <person name="Du C."/>
            <person name="Cheng J."/>
            <person name="Dai P."/>
            <person name="Han X."/>
            <person name="Huang E."/>
            <person name="Gao Y."/>
            <person name="Liu J."/>
            <person name="Shao H."/>
            <person name="Ye R."/>
            <person name="Li L."/>
            <person name="Wei W."/>
            <person name="Wang X."/>
            <person name="Wang C."/>
            <person name="Yang T."/>
            <person name="Huo Q."/>
            <person name="Li W."/>
            <person name="Guo W."/>
            <person name="Chen H."/>
            <person name="Zhou L."/>
            <person name="Ni X."/>
            <person name="Tian J."/>
            <person name="Zhou Y."/>
            <person name="Sheng Y."/>
            <person name="Liu T."/>
            <person name="Pan Y."/>
            <person name="Xia L."/>
            <person name="Li J."/>
            <person name="Zhao F."/>
            <person name="Cao W."/>
        </authorList>
    </citation>
    <scope>NUCLEOTIDE SEQUENCE</scope>
    <source>
        <strain evidence="1">Hyas-2018</strain>
    </source>
</reference>
<name>A0ACB7S7Q4_HYAAI</name>